<dbReference type="AlphaFoldDB" id="A0A6D2JGW6"/>
<name>A0A6D2JGW6_9BRAS</name>
<dbReference type="Proteomes" id="UP000467841">
    <property type="component" value="Unassembled WGS sequence"/>
</dbReference>
<comment type="caution">
    <text evidence="1">The sequence shown here is derived from an EMBL/GenBank/DDBJ whole genome shotgun (WGS) entry which is preliminary data.</text>
</comment>
<gene>
    <name evidence="1" type="ORF">MERR_LOCUS26300</name>
</gene>
<evidence type="ECO:0000313" key="2">
    <source>
        <dbReference type="Proteomes" id="UP000467841"/>
    </source>
</evidence>
<protein>
    <submittedName>
        <fullName evidence="1">Uncharacterized protein</fullName>
    </submittedName>
</protein>
<evidence type="ECO:0000313" key="1">
    <source>
        <dbReference type="EMBL" id="CAA7039065.1"/>
    </source>
</evidence>
<proteinExistence type="predicted"/>
<dbReference type="EMBL" id="CACVBM020001205">
    <property type="protein sequence ID" value="CAA7039065.1"/>
    <property type="molecule type" value="Genomic_DNA"/>
</dbReference>
<keyword evidence="2" id="KW-1185">Reference proteome</keyword>
<accession>A0A6D2JGW6</accession>
<sequence>MITRAIDPAKKNLNLAGKVESASVYFDFPFFRVFRQRSRFPLTVVICRYPSVSSVKRSVSFPGMRCSSCKVAFVDGV</sequence>
<reference evidence="1" key="1">
    <citation type="submission" date="2020-01" db="EMBL/GenBank/DDBJ databases">
        <authorList>
            <person name="Mishra B."/>
        </authorList>
    </citation>
    <scope>NUCLEOTIDE SEQUENCE [LARGE SCALE GENOMIC DNA]</scope>
</reference>
<organism evidence="1 2">
    <name type="scientific">Microthlaspi erraticum</name>
    <dbReference type="NCBI Taxonomy" id="1685480"/>
    <lineage>
        <taxon>Eukaryota</taxon>
        <taxon>Viridiplantae</taxon>
        <taxon>Streptophyta</taxon>
        <taxon>Embryophyta</taxon>
        <taxon>Tracheophyta</taxon>
        <taxon>Spermatophyta</taxon>
        <taxon>Magnoliopsida</taxon>
        <taxon>eudicotyledons</taxon>
        <taxon>Gunneridae</taxon>
        <taxon>Pentapetalae</taxon>
        <taxon>rosids</taxon>
        <taxon>malvids</taxon>
        <taxon>Brassicales</taxon>
        <taxon>Brassicaceae</taxon>
        <taxon>Coluteocarpeae</taxon>
        <taxon>Microthlaspi</taxon>
    </lineage>
</organism>